<evidence type="ECO:0000313" key="4">
    <source>
        <dbReference type="Ensembl" id="ENSSANP00000030237.1"/>
    </source>
</evidence>
<name>A0A671MCV7_9TELE</name>
<feature type="compositionally biased region" description="Basic and acidic residues" evidence="3">
    <location>
        <begin position="76"/>
        <end position="93"/>
    </location>
</feature>
<keyword evidence="2" id="KW-0963">Cytoplasm</keyword>
<dbReference type="PANTHER" id="PTHR35081">
    <property type="entry name" value="COILED-COIL DOMAIN-CONTAINING PROTEIN 105"/>
    <property type="match status" value="1"/>
</dbReference>
<proteinExistence type="predicted"/>
<evidence type="ECO:0000256" key="2">
    <source>
        <dbReference type="ARBA" id="ARBA00022490"/>
    </source>
</evidence>
<organism evidence="4 5">
    <name type="scientific">Sinocyclocheilus anshuiensis</name>
    <dbReference type="NCBI Taxonomy" id="1608454"/>
    <lineage>
        <taxon>Eukaryota</taxon>
        <taxon>Metazoa</taxon>
        <taxon>Chordata</taxon>
        <taxon>Craniata</taxon>
        <taxon>Vertebrata</taxon>
        <taxon>Euteleostomi</taxon>
        <taxon>Actinopterygii</taxon>
        <taxon>Neopterygii</taxon>
        <taxon>Teleostei</taxon>
        <taxon>Ostariophysi</taxon>
        <taxon>Cypriniformes</taxon>
        <taxon>Cyprinidae</taxon>
        <taxon>Cyprininae</taxon>
        <taxon>Sinocyclocheilus</taxon>
    </lineage>
</organism>
<dbReference type="InterPro" id="IPR038949">
    <property type="entry name" value="TEKTL1"/>
</dbReference>
<reference evidence="4" key="2">
    <citation type="submission" date="2025-09" db="UniProtKB">
        <authorList>
            <consortium name="Ensembl"/>
        </authorList>
    </citation>
    <scope>IDENTIFICATION</scope>
</reference>
<dbReference type="InterPro" id="IPR048256">
    <property type="entry name" value="Tektin-like"/>
</dbReference>
<dbReference type="GO" id="GO:0005737">
    <property type="term" value="C:cytoplasm"/>
    <property type="evidence" value="ECO:0007669"/>
    <property type="project" value="UniProtKB-SubCell"/>
</dbReference>
<keyword evidence="5" id="KW-1185">Reference proteome</keyword>
<dbReference type="Proteomes" id="UP000472260">
    <property type="component" value="Unassembled WGS sequence"/>
</dbReference>
<dbReference type="Pfam" id="PF03148">
    <property type="entry name" value="Tektin"/>
    <property type="match status" value="1"/>
</dbReference>
<protein>
    <submittedName>
        <fullName evidence="4">Coiled-coil domain containing 105</fullName>
    </submittedName>
</protein>
<dbReference type="GO" id="GO:0005929">
    <property type="term" value="C:cilium"/>
    <property type="evidence" value="ECO:0007669"/>
    <property type="project" value="UniProtKB-ARBA"/>
</dbReference>
<dbReference type="Ensembl" id="ENSSANT00000032186.1">
    <property type="protein sequence ID" value="ENSSANP00000030237.1"/>
    <property type="gene ID" value="ENSSANG00000015491.1"/>
</dbReference>
<evidence type="ECO:0000256" key="3">
    <source>
        <dbReference type="SAM" id="MobiDB-lite"/>
    </source>
</evidence>
<feature type="compositionally biased region" description="Polar residues" evidence="3">
    <location>
        <begin position="95"/>
        <end position="104"/>
    </location>
</feature>
<evidence type="ECO:0000256" key="1">
    <source>
        <dbReference type="ARBA" id="ARBA00004496"/>
    </source>
</evidence>
<dbReference type="PANTHER" id="PTHR35081:SF1">
    <property type="entry name" value="COILED-COIL DOMAIN-CONTAINING PROTEIN 105"/>
    <property type="match status" value="1"/>
</dbReference>
<sequence>MTMKRPVQSAPPAAVVGSKGWRDATVRSILRAEDLLRQTHVDQLHSSTRYRIHSVGTFNVTHRLPPLTAYSVNSSVEKEHNESGSEKKDEFRPKSTGSMLTSGVMSRPFPPPALRDQSAVVSTGMTGEYMRGVREVEGHLRRQAGRVTQEGTRVEHQREQLEKLLRSLRKALLVNQQSADGRTFRPATTETILDGADDLLHKEQRGLNVLKQELESMLRKTLTQQQALAESSKQLLDCAFERSRVTELLPQHGSLSAGVKTYPSPLLLKPDPAGPFTPECKQALDYSSTVLRESQQLRENISQVMSDVITKQTDMHRSASEALLSKITETINLEQHLTLSSAATRQAIYRKQRQMQCAGYSLGRAMGPVCSADLFCRERLSRPMTQLYGRHSSVGLPESDLLTQGSTMLRKHLESSGKEITELQVAHQQLEDDKYRKHAAASVDSAVVRLRRRLIHPQSVRPATS</sequence>
<comment type="subcellular location">
    <subcellularLocation>
        <location evidence="1">Cytoplasm</location>
    </subcellularLocation>
</comment>
<feature type="region of interest" description="Disordered" evidence="3">
    <location>
        <begin position="71"/>
        <end position="116"/>
    </location>
</feature>
<accession>A0A671MCV7</accession>
<reference evidence="4" key="1">
    <citation type="submission" date="2025-08" db="UniProtKB">
        <authorList>
            <consortium name="Ensembl"/>
        </authorList>
    </citation>
    <scope>IDENTIFICATION</scope>
</reference>
<dbReference type="AlphaFoldDB" id="A0A671MCV7"/>
<evidence type="ECO:0000313" key="5">
    <source>
        <dbReference type="Proteomes" id="UP000472260"/>
    </source>
</evidence>